<dbReference type="EMBL" id="JAPFFL010000014">
    <property type="protein sequence ID" value="KAJ6677939.1"/>
    <property type="molecule type" value="Genomic_DNA"/>
</dbReference>
<sequence>MAPPSCSSSPGDHPSSSASSSSHVSRRSHHRDISDNNNNNMGSISFRVSIGNRLRKSRSLAFVSRNHVGEVKNGKKSRGFWTKLLHLKGKKDQVLIMRHGGLYE</sequence>
<protein>
    <submittedName>
        <fullName evidence="2">Uncharacterized protein</fullName>
    </submittedName>
</protein>
<comment type="caution">
    <text evidence="2">The sequence shown here is derived from an EMBL/GenBank/DDBJ whole genome shotgun (WGS) entry which is preliminary data.</text>
</comment>
<name>A0A9Q0NY61_SALVM</name>
<dbReference type="Proteomes" id="UP001151529">
    <property type="component" value="Chromosome 7"/>
</dbReference>
<organism evidence="2 3">
    <name type="scientific">Salix viminalis</name>
    <name type="common">Common osier</name>
    <name type="synonym">Basket willow</name>
    <dbReference type="NCBI Taxonomy" id="40686"/>
    <lineage>
        <taxon>Eukaryota</taxon>
        <taxon>Viridiplantae</taxon>
        <taxon>Streptophyta</taxon>
        <taxon>Embryophyta</taxon>
        <taxon>Tracheophyta</taxon>
        <taxon>Spermatophyta</taxon>
        <taxon>Magnoliopsida</taxon>
        <taxon>eudicotyledons</taxon>
        <taxon>Gunneridae</taxon>
        <taxon>Pentapetalae</taxon>
        <taxon>rosids</taxon>
        <taxon>fabids</taxon>
        <taxon>Malpighiales</taxon>
        <taxon>Salicaceae</taxon>
        <taxon>Saliceae</taxon>
        <taxon>Salix</taxon>
    </lineage>
</organism>
<feature type="compositionally biased region" description="Low complexity" evidence="1">
    <location>
        <begin position="1"/>
        <end position="23"/>
    </location>
</feature>
<keyword evidence="3" id="KW-1185">Reference proteome</keyword>
<evidence type="ECO:0000313" key="3">
    <source>
        <dbReference type="Proteomes" id="UP001151529"/>
    </source>
</evidence>
<dbReference type="AlphaFoldDB" id="A0A9Q0NY61"/>
<proteinExistence type="predicted"/>
<feature type="region of interest" description="Disordered" evidence="1">
    <location>
        <begin position="1"/>
        <end position="44"/>
    </location>
</feature>
<dbReference type="PANTHER" id="PTHR34046">
    <property type="entry name" value="OS06G0218800 PROTEIN"/>
    <property type="match status" value="1"/>
</dbReference>
<evidence type="ECO:0000256" key="1">
    <source>
        <dbReference type="SAM" id="MobiDB-lite"/>
    </source>
</evidence>
<gene>
    <name evidence="2" type="ORF">OIU85_008514</name>
</gene>
<dbReference type="OrthoDB" id="1101370at2759"/>
<reference evidence="2" key="1">
    <citation type="submission" date="2022-11" db="EMBL/GenBank/DDBJ databases">
        <authorList>
            <person name="Hyden B.L."/>
            <person name="Feng K."/>
            <person name="Yates T."/>
            <person name="Jawdy S."/>
            <person name="Smart L.B."/>
            <person name="Muchero W."/>
        </authorList>
    </citation>
    <scope>NUCLEOTIDE SEQUENCE</scope>
    <source>
        <tissue evidence="2">Shoot tip</tissue>
    </source>
</reference>
<accession>A0A9Q0NY61</accession>
<evidence type="ECO:0000313" key="2">
    <source>
        <dbReference type="EMBL" id="KAJ6677939.1"/>
    </source>
</evidence>
<dbReference type="PANTHER" id="PTHR34046:SF19">
    <property type="entry name" value="RAPIDLY ELICITED PROTEIN, PUTATIVE-RELATED"/>
    <property type="match status" value="1"/>
</dbReference>
<reference evidence="2" key="2">
    <citation type="journal article" date="2023" name="Int. J. Mol. Sci.">
        <title>De Novo Assembly and Annotation of 11 Diverse Shrub Willow (Salix) Genomes Reveals Novel Gene Organization in Sex-Linked Regions.</title>
        <authorList>
            <person name="Hyden B."/>
            <person name="Feng K."/>
            <person name="Yates T.B."/>
            <person name="Jawdy S."/>
            <person name="Cereghino C."/>
            <person name="Smart L.B."/>
            <person name="Muchero W."/>
        </authorList>
    </citation>
    <scope>NUCLEOTIDE SEQUENCE [LARGE SCALE GENOMIC DNA]</scope>
    <source>
        <tissue evidence="2">Shoot tip</tissue>
    </source>
</reference>